<protein>
    <submittedName>
        <fullName evidence="2">Uncharacterized protein</fullName>
    </submittedName>
</protein>
<comment type="caution">
    <text evidence="2">The sequence shown here is derived from an EMBL/GenBank/DDBJ whole genome shotgun (WGS) entry which is preliminary data.</text>
</comment>
<keyword evidence="3" id="KW-1185">Reference proteome</keyword>
<accession>A0A9Q3P6P1</accession>
<proteinExistence type="predicted"/>
<reference evidence="2" key="1">
    <citation type="submission" date="2021-03" db="EMBL/GenBank/DDBJ databases">
        <title>Draft genome sequence of rust myrtle Austropuccinia psidii MF-1, a brazilian biotype.</title>
        <authorList>
            <person name="Quecine M.C."/>
            <person name="Pachon D.M.R."/>
            <person name="Bonatelli M.L."/>
            <person name="Correr F.H."/>
            <person name="Franceschini L.M."/>
            <person name="Leite T.F."/>
            <person name="Margarido G.R.A."/>
            <person name="Almeida C.A."/>
            <person name="Ferrarezi J.A."/>
            <person name="Labate C.A."/>
        </authorList>
    </citation>
    <scope>NUCLEOTIDE SEQUENCE</scope>
    <source>
        <strain evidence="2">MF-1</strain>
    </source>
</reference>
<dbReference type="EMBL" id="AVOT02055826">
    <property type="protein sequence ID" value="MBW0550295.1"/>
    <property type="molecule type" value="Genomic_DNA"/>
</dbReference>
<evidence type="ECO:0000313" key="3">
    <source>
        <dbReference type="Proteomes" id="UP000765509"/>
    </source>
</evidence>
<evidence type="ECO:0000256" key="1">
    <source>
        <dbReference type="SAM" id="SignalP"/>
    </source>
</evidence>
<dbReference type="Proteomes" id="UP000765509">
    <property type="component" value="Unassembled WGS sequence"/>
</dbReference>
<sequence length="115" mass="12998">MDCVWWHAIVNMSWFVALVQDPDYSHTNPYDCAGFQYFKQLLMPGKAANATHANHYTCTNSQKFKQLLTLGKAFDNSHANPYACAGSDNAKNSLCRCRLPTIHTQILTLVQFPDN</sequence>
<name>A0A9Q3P6P1_9BASI</name>
<feature type="chain" id="PRO_5040201465" evidence="1">
    <location>
        <begin position="28"/>
        <end position="115"/>
    </location>
</feature>
<dbReference type="AlphaFoldDB" id="A0A9Q3P6P1"/>
<organism evidence="2 3">
    <name type="scientific">Austropuccinia psidii MF-1</name>
    <dbReference type="NCBI Taxonomy" id="1389203"/>
    <lineage>
        <taxon>Eukaryota</taxon>
        <taxon>Fungi</taxon>
        <taxon>Dikarya</taxon>
        <taxon>Basidiomycota</taxon>
        <taxon>Pucciniomycotina</taxon>
        <taxon>Pucciniomycetes</taxon>
        <taxon>Pucciniales</taxon>
        <taxon>Sphaerophragmiaceae</taxon>
        <taxon>Austropuccinia</taxon>
    </lineage>
</organism>
<keyword evidence="1" id="KW-0732">Signal</keyword>
<evidence type="ECO:0000313" key="2">
    <source>
        <dbReference type="EMBL" id="MBW0550295.1"/>
    </source>
</evidence>
<feature type="signal peptide" evidence="1">
    <location>
        <begin position="1"/>
        <end position="27"/>
    </location>
</feature>
<gene>
    <name evidence="2" type="ORF">O181_090010</name>
</gene>